<dbReference type="EMBL" id="LXQA011039242">
    <property type="protein sequence ID" value="MCI82267.1"/>
    <property type="molecule type" value="Genomic_DNA"/>
</dbReference>
<proteinExistence type="predicted"/>
<protein>
    <submittedName>
        <fullName evidence="1">Uncharacterized protein</fullName>
    </submittedName>
</protein>
<evidence type="ECO:0000313" key="1">
    <source>
        <dbReference type="EMBL" id="MCI82267.1"/>
    </source>
</evidence>
<dbReference type="AlphaFoldDB" id="A0A392V2B9"/>
<reference evidence="1 2" key="1">
    <citation type="journal article" date="2018" name="Front. Plant Sci.">
        <title>Red Clover (Trifolium pratense) and Zigzag Clover (T. medium) - A Picture of Genomic Similarities and Differences.</title>
        <authorList>
            <person name="Dluhosova J."/>
            <person name="Istvanek J."/>
            <person name="Nedelnik J."/>
            <person name="Repkova J."/>
        </authorList>
    </citation>
    <scope>NUCLEOTIDE SEQUENCE [LARGE SCALE GENOMIC DNA]</scope>
    <source>
        <strain evidence="2">cv. 10/8</strain>
        <tissue evidence="1">Leaf</tissue>
    </source>
</reference>
<name>A0A392V2B9_9FABA</name>
<evidence type="ECO:0000313" key="2">
    <source>
        <dbReference type="Proteomes" id="UP000265520"/>
    </source>
</evidence>
<keyword evidence="2" id="KW-1185">Reference proteome</keyword>
<sequence length="24" mass="2934">MKECWERLEEPWLELQEVGDGDEI</sequence>
<feature type="non-terminal residue" evidence="1">
    <location>
        <position position="24"/>
    </location>
</feature>
<dbReference type="Proteomes" id="UP000265520">
    <property type="component" value="Unassembled WGS sequence"/>
</dbReference>
<comment type="caution">
    <text evidence="1">The sequence shown here is derived from an EMBL/GenBank/DDBJ whole genome shotgun (WGS) entry which is preliminary data.</text>
</comment>
<accession>A0A392V2B9</accession>
<organism evidence="1 2">
    <name type="scientific">Trifolium medium</name>
    <dbReference type="NCBI Taxonomy" id="97028"/>
    <lineage>
        <taxon>Eukaryota</taxon>
        <taxon>Viridiplantae</taxon>
        <taxon>Streptophyta</taxon>
        <taxon>Embryophyta</taxon>
        <taxon>Tracheophyta</taxon>
        <taxon>Spermatophyta</taxon>
        <taxon>Magnoliopsida</taxon>
        <taxon>eudicotyledons</taxon>
        <taxon>Gunneridae</taxon>
        <taxon>Pentapetalae</taxon>
        <taxon>rosids</taxon>
        <taxon>fabids</taxon>
        <taxon>Fabales</taxon>
        <taxon>Fabaceae</taxon>
        <taxon>Papilionoideae</taxon>
        <taxon>50 kb inversion clade</taxon>
        <taxon>NPAAA clade</taxon>
        <taxon>Hologalegina</taxon>
        <taxon>IRL clade</taxon>
        <taxon>Trifolieae</taxon>
        <taxon>Trifolium</taxon>
    </lineage>
</organism>